<name>A0A8J7YCD5_9EURY</name>
<reference evidence="3" key="1">
    <citation type="submission" date="2021-06" db="EMBL/GenBank/DDBJ databases">
        <title>Halomicroarcula sp. F24A a new haloarchaeum isolated from saline soil.</title>
        <authorList>
            <person name="Duran-Viseras A."/>
            <person name="Sanchez-Porro C."/>
            <person name="Ventosa A."/>
        </authorList>
    </citation>
    <scope>NUCLEOTIDE SEQUENCE</scope>
    <source>
        <strain evidence="3">F24A</strain>
    </source>
</reference>
<dbReference type="InterPro" id="IPR050921">
    <property type="entry name" value="T4SS_GSP_E_ATPase"/>
</dbReference>
<dbReference type="EMBL" id="RKLQ01000001">
    <property type="protein sequence ID" value="MBX0303480.1"/>
    <property type="molecule type" value="Genomic_DNA"/>
</dbReference>
<protein>
    <submittedName>
        <fullName evidence="3">Type II/IV secretion system ATPase subunit</fullName>
    </submittedName>
</protein>
<dbReference type="InterPro" id="IPR027417">
    <property type="entry name" value="P-loop_NTPase"/>
</dbReference>
<dbReference type="SUPFAM" id="SSF52540">
    <property type="entry name" value="P-loop containing nucleoside triphosphate hydrolases"/>
    <property type="match status" value="1"/>
</dbReference>
<comment type="caution">
    <text evidence="3">The sequence shown here is derived from an EMBL/GenBank/DDBJ whole genome shotgun (WGS) entry which is preliminary data.</text>
</comment>
<keyword evidence="4" id="KW-1185">Reference proteome</keyword>
<organism evidence="3 4">
    <name type="scientific">Haloarcula salinisoli</name>
    <dbReference type="NCBI Taxonomy" id="2487746"/>
    <lineage>
        <taxon>Archaea</taxon>
        <taxon>Methanobacteriati</taxon>
        <taxon>Methanobacteriota</taxon>
        <taxon>Stenosarchaea group</taxon>
        <taxon>Halobacteria</taxon>
        <taxon>Halobacteriales</taxon>
        <taxon>Haloarculaceae</taxon>
        <taxon>Haloarcula</taxon>
    </lineage>
</organism>
<dbReference type="InterPro" id="IPR001482">
    <property type="entry name" value="T2SS/T4SS_dom"/>
</dbReference>
<accession>A0A8J7YCD5</accession>
<proteinExistence type="inferred from homology"/>
<dbReference type="Gene3D" id="3.30.450.380">
    <property type="match status" value="1"/>
</dbReference>
<sequence>MSDNASSLQSMLGLDSFSMFGDDEDEGPCGCSVSFDDGTLVVDADDCSGDLAESVECRQTVIDELTDRGVERIHVHRNGREYRYEQDGVDLLTSAGRFIEMVGERDEQVAAEAARDPLSVATDLRSRVGPIADIGIESELISAGSGVGSYEQVLSPFVGLTVANYYVDRSMAEDARLAEVRELETGSEARIYERSDSVPFYSLDLVDLTLSSEERSVLMDAYEAIADGFVEGERAASRAIKHVADEDVDPVLTAVLEKHTQGYGILEDIFADPSVTDIYVTSPVGANPVRVVVDGQAMTTNVYITEKGVGALASRIRRTSGRAFSRASPTVDAKADLENGTGVRIAGVTDPVSEGVAFAFREQADDKFTLPGLVANGTMPAEAAAFLSVAIERNAAALIAGTRGAGKTTLLGTLLYELSPDTRTVIIEDTPELPVNPLQSVDRDIQALRTGSGSGPEISAADALKTALRLGDGALVVGEIRGEEAQVLYEAMRVGANANAVLGTIHGDGADSVFERVVSDLGVPPSSFGATDLVVTVQAYKTPNGRKRRLSAIEEVMVREDGIYFESLYEIEGDQAKSTGRIDRGESRLIHRLTGPAEEYADIRADIDERKEFIEDLAKDGVTGPHEVAPAYADHKQE</sequence>
<comment type="similarity">
    <text evidence="1">Belongs to the GSP E family.</text>
</comment>
<dbReference type="PANTHER" id="PTHR30486">
    <property type="entry name" value="TWITCHING MOTILITY PROTEIN PILT"/>
    <property type="match status" value="1"/>
</dbReference>
<gene>
    <name evidence="3" type="ORF">EGD98_07320</name>
</gene>
<dbReference type="Gene3D" id="3.40.50.300">
    <property type="entry name" value="P-loop containing nucleotide triphosphate hydrolases"/>
    <property type="match status" value="1"/>
</dbReference>
<dbReference type="AlphaFoldDB" id="A0A8J7YCD5"/>
<feature type="domain" description="Bacterial type II secretion system protein E" evidence="2">
    <location>
        <begin position="276"/>
        <end position="536"/>
    </location>
</feature>
<dbReference type="GO" id="GO:0016887">
    <property type="term" value="F:ATP hydrolysis activity"/>
    <property type="evidence" value="ECO:0007669"/>
    <property type="project" value="InterPro"/>
</dbReference>
<evidence type="ECO:0000256" key="1">
    <source>
        <dbReference type="ARBA" id="ARBA00006611"/>
    </source>
</evidence>
<evidence type="ECO:0000313" key="3">
    <source>
        <dbReference type="EMBL" id="MBX0303480.1"/>
    </source>
</evidence>
<dbReference type="RefSeq" id="WP_220588049.1">
    <property type="nucleotide sequence ID" value="NZ_RKLQ01000001.1"/>
</dbReference>
<dbReference type="Proteomes" id="UP000783863">
    <property type="component" value="Unassembled WGS sequence"/>
</dbReference>
<dbReference type="PANTHER" id="PTHR30486:SF6">
    <property type="entry name" value="TYPE IV PILUS RETRACTATION ATPASE PILT"/>
    <property type="match status" value="1"/>
</dbReference>
<evidence type="ECO:0000259" key="2">
    <source>
        <dbReference type="Pfam" id="PF00437"/>
    </source>
</evidence>
<evidence type="ECO:0000313" key="4">
    <source>
        <dbReference type="Proteomes" id="UP000783863"/>
    </source>
</evidence>
<dbReference type="Pfam" id="PF00437">
    <property type="entry name" value="T2SSE"/>
    <property type="match status" value="1"/>
</dbReference>